<dbReference type="PhylomeDB" id="T1JP50"/>
<keyword evidence="5" id="KW-0325">Glycoprotein</keyword>
<organism evidence="7 8">
    <name type="scientific">Strigamia maritima</name>
    <name type="common">European centipede</name>
    <name type="synonym">Geophilus maritimus</name>
    <dbReference type="NCBI Taxonomy" id="126957"/>
    <lineage>
        <taxon>Eukaryota</taxon>
        <taxon>Metazoa</taxon>
        <taxon>Ecdysozoa</taxon>
        <taxon>Arthropoda</taxon>
        <taxon>Myriapoda</taxon>
        <taxon>Chilopoda</taxon>
        <taxon>Pleurostigmophora</taxon>
        <taxon>Geophilomorpha</taxon>
        <taxon>Linotaeniidae</taxon>
        <taxon>Strigamia</taxon>
    </lineage>
</organism>
<dbReference type="eggNOG" id="ENOG502RXJP">
    <property type="taxonomic scope" value="Eukaryota"/>
</dbReference>
<keyword evidence="3" id="KW-0964">Secreted</keyword>
<dbReference type="Pfam" id="PF17065">
    <property type="entry name" value="UPF0669"/>
    <property type="match status" value="1"/>
</dbReference>
<reference evidence="7" key="2">
    <citation type="submission" date="2015-02" db="UniProtKB">
        <authorList>
            <consortium name="EnsemblMetazoa"/>
        </authorList>
    </citation>
    <scope>IDENTIFICATION</scope>
</reference>
<keyword evidence="8" id="KW-1185">Reference proteome</keyword>
<dbReference type="PANTHER" id="PTHR31703">
    <property type="entry name" value="UPF0669 PROTEIN C6ORF120"/>
    <property type="match status" value="1"/>
</dbReference>
<evidence type="ECO:0000256" key="3">
    <source>
        <dbReference type="ARBA" id="ARBA00022525"/>
    </source>
</evidence>
<dbReference type="STRING" id="126957.T1JP50"/>
<proteinExistence type="inferred from homology"/>
<accession>T1JP50</accession>
<keyword evidence="6" id="KW-1133">Transmembrane helix</keyword>
<comment type="subcellular location">
    <subcellularLocation>
        <location evidence="1">Secreted</location>
    </subcellularLocation>
</comment>
<keyword evidence="4" id="KW-0732">Signal</keyword>
<evidence type="ECO:0000256" key="5">
    <source>
        <dbReference type="ARBA" id="ARBA00023180"/>
    </source>
</evidence>
<dbReference type="AlphaFoldDB" id="T1JP50"/>
<keyword evidence="6" id="KW-0472">Membrane</keyword>
<evidence type="ECO:0000256" key="1">
    <source>
        <dbReference type="ARBA" id="ARBA00004613"/>
    </source>
</evidence>
<protein>
    <submittedName>
        <fullName evidence="7">Uncharacterized protein</fullName>
    </submittedName>
</protein>
<dbReference type="OMA" id="FGETAYS"/>
<comment type="similarity">
    <text evidence="2">Belongs to the UPF0669 family.</text>
</comment>
<sequence length="187" mass="20909">MKTINSSSHQYLSIIIFLFQYVISSISASNSAVQLFHGYVGGGNYSYYKLTLDGVLLLTLKSIEGDADLYISQNNLYPTFDVDEHALQSTTCGLDKVRIPRDLMRPVGIGVYGHPASDISKYELQVHWIDDDNQDRFVNINDYDDIQKADHNKPEAPLPAIGKDDDESILWTILVGILKVVLEILAS</sequence>
<dbReference type="PANTHER" id="PTHR31703:SF2">
    <property type="entry name" value="UPF0669 PROTEIN C6ORF120"/>
    <property type="match status" value="1"/>
</dbReference>
<dbReference type="Proteomes" id="UP000014500">
    <property type="component" value="Unassembled WGS sequence"/>
</dbReference>
<dbReference type="EnsemblMetazoa" id="SMAR015626-RA">
    <property type="protein sequence ID" value="SMAR015626-PA"/>
    <property type="gene ID" value="SMAR015626"/>
</dbReference>
<evidence type="ECO:0000313" key="7">
    <source>
        <dbReference type="EnsemblMetazoa" id="SMAR015626-PA"/>
    </source>
</evidence>
<dbReference type="GO" id="GO:0005576">
    <property type="term" value="C:extracellular region"/>
    <property type="evidence" value="ECO:0007669"/>
    <property type="project" value="UniProtKB-SubCell"/>
</dbReference>
<feature type="transmembrane region" description="Helical" evidence="6">
    <location>
        <begin position="12"/>
        <end position="36"/>
    </location>
</feature>
<dbReference type="HOGENOM" id="CLU_113576_1_0_1"/>
<evidence type="ECO:0000256" key="6">
    <source>
        <dbReference type="SAM" id="Phobius"/>
    </source>
</evidence>
<evidence type="ECO:0000256" key="2">
    <source>
        <dbReference type="ARBA" id="ARBA00008960"/>
    </source>
</evidence>
<evidence type="ECO:0000313" key="8">
    <source>
        <dbReference type="Proteomes" id="UP000014500"/>
    </source>
</evidence>
<dbReference type="EMBL" id="JH431071">
    <property type="status" value="NOT_ANNOTATED_CDS"/>
    <property type="molecule type" value="Genomic_DNA"/>
</dbReference>
<keyword evidence="6" id="KW-0812">Transmembrane</keyword>
<name>T1JP50_STRMM</name>
<evidence type="ECO:0000256" key="4">
    <source>
        <dbReference type="ARBA" id="ARBA00022729"/>
    </source>
</evidence>
<dbReference type="InterPro" id="IPR031420">
    <property type="entry name" value="UPF0669"/>
</dbReference>
<reference evidence="8" key="1">
    <citation type="submission" date="2011-05" db="EMBL/GenBank/DDBJ databases">
        <authorList>
            <person name="Richards S.R."/>
            <person name="Qu J."/>
            <person name="Jiang H."/>
            <person name="Jhangiani S.N."/>
            <person name="Agravi P."/>
            <person name="Goodspeed R."/>
            <person name="Gross S."/>
            <person name="Mandapat C."/>
            <person name="Jackson L."/>
            <person name="Mathew T."/>
            <person name="Pu L."/>
            <person name="Thornton R."/>
            <person name="Saada N."/>
            <person name="Wilczek-Boney K.B."/>
            <person name="Lee S."/>
            <person name="Kovar C."/>
            <person name="Wu Y."/>
            <person name="Scherer S.E."/>
            <person name="Worley K.C."/>
            <person name="Muzny D.M."/>
            <person name="Gibbs R."/>
        </authorList>
    </citation>
    <scope>NUCLEOTIDE SEQUENCE</scope>
    <source>
        <strain evidence="8">Brora</strain>
    </source>
</reference>